<dbReference type="RefSeq" id="WP_131801553.1">
    <property type="nucleotide sequence ID" value="NZ_FOIZ01000001.1"/>
</dbReference>
<dbReference type="Proteomes" id="UP000199167">
    <property type="component" value="Unassembled WGS sequence"/>
</dbReference>
<dbReference type="AlphaFoldDB" id="A0A1I0N0E2"/>
<sequence length="168" mass="17739">MTTQVMAPEITDLRKVADTLFEKAAAKLKVETEHPLVQSTVSGPVAVALVKGVAGQPLRDLLKKKTPLFLVQAAYDTATKARDDVLVVVTDPGGNTASLQTVAGDVVGGAELEIIERPSVTLLPSFGCSVDDLSGTILACCSYVIDIPSVHLDGQICVRFTMPRIPLP</sequence>
<gene>
    <name evidence="1" type="ORF">SAMN04488515_0348</name>
</gene>
<organism evidence="1 2">
    <name type="scientific">Cognatiyoonia koreensis</name>
    <dbReference type="NCBI Taxonomy" id="364200"/>
    <lineage>
        <taxon>Bacteria</taxon>
        <taxon>Pseudomonadati</taxon>
        <taxon>Pseudomonadota</taxon>
        <taxon>Alphaproteobacteria</taxon>
        <taxon>Rhodobacterales</taxon>
        <taxon>Paracoccaceae</taxon>
        <taxon>Cognatiyoonia</taxon>
    </lineage>
</organism>
<reference evidence="1 2" key="1">
    <citation type="submission" date="2016-10" db="EMBL/GenBank/DDBJ databases">
        <authorList>
            <person name="de Groot N.N."/>
        </authorList>
    </citation>
    <scope>NUCLEOTIDE SEQUENCE [LARGE SCALE GENOMIC DNA]</scope>
    <source>
        <strain evidence="1 2">DSM 17925</strain>
    </source>
</reference>
<name>A0A1I0N0E2_9RHOB</name>
<evidence type="ECO:0000313" key="2">
    <source>
        <dbReference type="Proteomes" id="UP000199167"/>
    </source>
</evidence>
<evidence type="ECO:0000313" key="1">
    <source>
        <dbReference type="EMBL" id="SEV94550.1"/>
    </source>
</evidence>
<accession>A0A1I0N0E2</accession>
<protein>
    <submittedName>
        <fullName evidence="1">Uncharacterized protein</fullName>
    </submittedName>
</protein>
<dbReference type="EMBL" id="FOIZ01000001">
    <property type="protein sequence ID" value="SEV94550.1"/>
    <property type="molecule type" value="Genomic_DNA"/>
</dbReference>
<proteinExistence type="predicted"/>
<keyword evidence="2" id="KW-1185">Reference proteome</keyword>